<name>A0ABU1I320_9MICO</name>
<comment type="caution">
    <text evidence="2">The sequence shown here is derived from an EMBL/GenBank/DDBJ whole genome shotgun (WGS) entry which is preliminary data.</text>
</comment>
<protein>
    <submittedName>
        <fullName evidence="2">Ribosomally synthesized peptide with SipW-like signal peptide</fullName>
    </submittedName>
</protein>
<sequence>MQTRGDARRRWRRRRVLAVLAAGSVLGVGTASTIAAWTDSEVATGSFVASVFDTQSQTAGSPTYASHATAPNAATLTFSGGALSPGALAQAWINVRTSPASTVGGTISLTSATATGGLAPALEYRAVRLSAAVPTATCNAAAFTSGTPVFVAGSASTYIPVTTVPGTIVANPIDAAGAQLGFCVEVRIQPGAANSFQGTSGTVTWTFTGTSAS</sequence>
<evidence type="ECO:0000313" key="2">
    <source>
        <dbReference type="EMBL" id="MDR6168276.1"/>
    </source>
</evidence>
<proteinExistence type="predicted"/>
<feature type="signal peptide" evidence="1">
    <location>
        <begin position="1"/>
        <end position="35"/>
    </location>
</feature>
<reference evidence="2 3" key="1">
    <citation type="submission" date="2023-08" db="EMBL/GenBank/DDBJ databases">
        <title>Functional and genomic diversity of the sorghum phyllosphere microbiome.</title>
        <authorList>
            <person name="Shade A."/>
        </authorList>
    </citation>
    <scope>NUCLEOTIDE SEQUENCE [LARGE SCALE GENOMIC DNA]</scope>
    <source>
        <strain evidence="2 3">SORGH_AS_0919</strain>
    </source>
</reference>
<gene>
    <name evidence="2" type="ORF">QE367_002480</name>
</gene>
<accession>A0ABU1I320</accession>
<organism evidence="2 3">
    <name type="scientific">Microbacterium paludicola</name>
    <dbReference type="NCBI Taxonomy" id="300019"/>
    <lineage>
        <taxon>Bacteria</taxon>
        <taxon>Bacillati</taxon>
        <taxon>Actinomycetota</taxon>
        <taxon>Actinomycetes</taxon>
        <taxon>Micrococcales</taxon>
        <taxon>Microbacteriaceae</taxon>
        <taxon>Microbacterium</taxon>
    </lineage>
</organism>
<keyword evidence="3" id="KW-1185">Reference proteome</keyword>
<dbReference type="RefSeq" id="WP_036304703.1">
    <property type="nucleotide sequence ID" value="NZ_CP018134.1"/>
</dbReference>
<feature type="chain" id="PRO_5046982556" evidence="1">
    <location>
        <begin position="36"/>
        <end position="213"/>
    </location>
</feature>
<dbReference type="NCBIfam" id="TIGR04088">
    <property type="entry name" value="cognate_SipW"/>
    <property type="match status" value="1"/>
</dbReference>
<evidence type="ECO:0000313" key="3">
    <source>
        <dbReference type="Proteomes" id="UP001260188"/>
    </source>
</evidence>
<dbReference type="Proteomes" id="UP001260188">
    <property type="component" value="Unassembled WGS sequence"/>
</dbReference>
<keyword evidence="1" id="KW-0732">Signal</keyword>
<dbReference type="EMBL" id="JAVIZA010000001">
    <property type="protein sequence ID" value="MDR6168276.1"/>
    <property type="molecule type" value="Genomic_DNA"/>
</dbReference>
<evidence type="ECO:0000256" key="1">
    <source>
        <dbReference type="SAM" id="SignalP"/>
    </source>
</evidence>
<dbReference type="InterPro" id="IPR023833">
    <property type="entry name" value="Signal_pept_SipW-depend-type"/>
</dbReference>